<dbReference type="EMBL" id="CP080997">
    <property type="protein sequence ID" value="QZA09700.1"/>
    <property type="molecule type" value="Genomic_DNA"/>
</dbReference>
<sequence length="762" mass="75953">MSGARALATGAVTAALAGLPVLAAPQARADVLDAMVEPMMDAASNSLGTDAISGWSSWEPLLDPAPGEGLLGGLIAGPAAATDLSGWFEQFVYEPVHAGIENWIHSDLGQQLDGVLNALLGSYAIGDGAAGTVDHPDGGAGGWIFGDGGAGWDSTGAGLSGGAGGAAGLFGDGGTGGAAGAGAAGGAGGDGGWLLGVGGAGGAGGQGLVGGIGGHGGDGGWLFGMGGHGGAGGDGGAGGHGGDGGDAIGVLGSGGNGGSGGESGIGSAPAGLPALGGAGGNGSMLGSHGVVGHFGTGIPLSGGSGGFSTADTWITDSAGRVVILHGLDEVYKLSPYEPSASGFGDDDAAFLAANGFNSVGLGIVWAALEPEPGVFSQTYLDSIAETVQTLSNHGIVTVLGMHQDLYSTVFGGEGAPDWAVQTGGLPNPDFGFPNSYYLNPAEMYAWDTFWSNAPASDGVGLENHYALAWEYVADYFKDDPNVVGLNIMTEPSAGSQWLSSMLGNPHFDAQQLTPFYNQVTSAIRAVDPNTTVYFQHNVNFDLGFPTHLGTVNDPNKAFEFAYFCPTSLLGDGLFCDVLDDMALNNVVAYAGAHNIPALMGGFGATDNIAVIIDMLRGASQRHYGWTEWAYTGKDDITTGASSQNSEALVFDPSKPPVGDNVNVATLAALAEPYPQAVAGTPSSWSFDHGIFQLSYATARADGTGSFAAGAQTTISVPAIQYPHGYQVSVTGGHVVSIPNVPVLIIASDAGATTVNVVVAPAH</sequence>
<dbReference type="Gene3D" id="3.20.20.80">
    <property type="entry name" value="Glycosidases"/>
    <property type="match status" value="1"/>
</dbReference>
<feature type="signal peptide" evidence="4">
    <location>
        <begin position="1"/>
        <end position="23"/>
    </location>
</feature>
<dbReference type="GO" id="GO:0000272">
    <property type="term" value="P:polysaccharide catabolic process"/>
    <property type="evidence" value="ECO:0007669"/>
    <property type="project" value="InterPro"/>
</dbReference>
<dbReference type="AlphaFoldDB" id="A0A9X7WLZ2"/>
<evidence type="ECO:0000256" key="3">
    <source>
        <dbReference type="ARBA" id="ARBA00023295"/>
    </source>
</evidence>
<keyword evidence="4" id="KW-0732">Signal</keyword>
<dbReference type="Proteomes" id="UP000825008">
    <property type="component" value="Chromosome"/>
</dbReference>
<dbReference type="PANTHER" id="PTHR31308:SF3">
    <property type="entry name" value="ENDOGLYCOCERAMIDASE"/>
    <property type="match status" value="1"/>
</dbReference>
<dbReference type="InterPro" id="IPR013780">
    <property type="entry name" value="Glyco_hydro_b"/>
</dbReference>
<dbReference type="SUPFAM" id="SSF51445">
    <property type="entry name" value="(Trans)glycosidases"/>
    <property type="match status" value="1"/>
</dbReference>
<evidence type="ECO:0000259" key="5">
    <source>
        <dbReference type="Pfam" id="PF00150"/>
    </source>
</evidence>
<dbReference type="RefSeq" id="WP_220696491.1">
    <property type="nucleotide sequence ID" value="NZ_CP080997.1"/>
</dbReference>
<dbReference type="GO" id="GO:0016042">
    <property type="term" value="P:lipid catabolic process"/>
    <property type="evidence" value="ECO:0007669"/>
    <property type="project" value="UniProtKB-ARBA"/>
</dbReference>
<evidence type="ECO:0000256" key="2">
    <source>
        <dbReference type="ARBA" id="ARBA00022801"/>
    </source>
</evidence>
<dbReference type="PANTHER" id="PTHR31308">
    <property type="match status" value="1"/>
</dbReference>
<evidence type="ECO:0000256" key="4">
    <source>
        <dbReference type="SAM" id="SignalP"/>
    </source>
</evidence>
<feature type="domain" description="Glycoside hydrolase family 5 C-terminal" evidence="6">
    <location>
        <begin position="672"/>
        <end position="756"/>
    </location>
</feature>
<dbReference type="InterPro" id="IPR052066">
    <property type="entry name" value="Glycosphingolipid_Hydrolases"/>
</dbReference>
<dbReference type="InterPro" id="IPR017853">
    <property type="entry name" value="GH"/>
</dbReference>
<feature type="chain" id="PRO_5040925256" evidence="4">
    <location>
        <begin position="24"/>
        <end position="762"/>
    </location>
</feature>
<dbReference type="GO" id="GO:0004553">
    <property type="term" value="F:hydrolase activity, hydrolyzing O-glycosyl compounds"/>
    <property type="evidence" value="ECO:0007669"/>
    <property type="project" value="InterPro"/>
</dbReference>
<protein>
    <submittedName>
        <fullName evidence="7">Cellulase family glycosylhydrolase</fullName>
    </submittedName>
</protein>
<gene>
    <name evidence="7" type="ORF">K3U94_11020</name>
</gene>
<name>A0A9X7WLZ2_9MYCO</name>
<evidence type="ECO:0000259" key="6">
    <source>
        <dbReference type="Pfam" id="PF18564"/>
    </source>
</evidence>
<organism evidence="7 8">
    <name type="scientific">Mycolicibacter heraklionensis</name>
    <dbReference type="NCBI Taxonomy" id="512402"/>
    <lineage>
        <taxon>Bacteria</taxon>
        <taxon>Bacillati</taxon>
        <taxon>Actinomycetota</taxon>
        <taxon>Actinomycetes</taxon>
        <taxon>Mycobacteriales</taxon>
        <taxon>Mycobacteriaceae</taxon>
        <taxon>Mycolicibacter</taxon>
    </lineage>
</organism>
<evidence type="ECO:0000256" key="1">
    <source>
        <dbReference type="ARBA" id="ARBA00005641"/>
    </source>
</evidence>
<reference evidence="7" key="1">
    <citation type="submission" date="2021-08" db="EMBL/GenBank/DDBJ databases">
        <title>Whole genome sequencing of non-tuberculosis mycobacteria type-strains.</title>
        <authorList>
            <person name="Igarashi Y."/>
            <person name="Osugi A."/>
            <person name="Mitarai S."/>
        </authorList>
    </citation>
    <scope>NUCLEOTIDE SEQUENCE</scope>
    <source>
        <strain evidence="7">JCM 30995</strain>
    </source>
</reference>
<evidence type="ECO:0000313" key="8">
    <source>
        <dbReference type="Proteomes" id="UP000825008"/>
    </source>
</evidence>
<dbReference type="Pfam" id="PF00150">
    <property type="entry name" value="Cellulase"/>
    <property type="match status" value="1"/>
</dbReference>
<dbReference type="Gene3D" id="2.60.40.1180">
    <property type="entry name" value="Golgi alpha-mannosidase II"/>
    <property type="match status" value="1"/>
</dbReference>
<dbReference type="InterPro" id="IPR041036">
    <property type="entry name" value="GH5_C"/>
</dbReference>
<accession>A0A9X7WLZ2</accession>
<dbReference type="Pfam" id="PF21526">
    <property type="entry name" value="PGRS"/>
    <property type="match status" value="1"/>
</dbReference>
<dbReference type="Pfam" id="PF18564">
    <property type="entry name" value="Glyco_hydro_5_C"/>
    <property type="match status" value="1"/>
</dbReference>
<dbReference type="KEGG" id="mher:K3U94_11020"/>
<comment type="similarity">
    <text evidence="1">Belongs to the glycosyl hydrolase 5 (cellulase A) family.</text>
</comment>
<feature type="domain" description="Glycoside hydrolase family 5" evidence="5">
    <location>
        <begin position="347"/>
        <end position="633"/>
    </location>
</feature>
<keyword evidence="2" id="KW-0378">Hydrolase</keyword>
<dbReference type="InterPro" id="IPR001547">
    <property type="entry name" value="Glyco_hydro_5"/>
</dbReference>
<evidence type="ECO:0000313" key="7">
    <source>
        <dbReference type="EMBL" id="QZA09700.1"/>
    </source>
</evidence>
<proteinExistence type="inferred from homology"/>
<dbReference type="GO" id="GO:1901136">
    <property type="term" value="P:carbohydrate derivative catabolic process"/>
    <property type="evidence" value="ECO:0007669"/>
    <property type="project" value="UniProtKB-ARBA"/>
</dbReference>
<dbReference type="InterPro" id="IPR048996">
    <property type="entry name" value="PGRS_rpt"/>
</dbReference>
<keyword evidence="3" id="KW-0326">Glycosidase</keyword>